<comment type="similarity">
    <text evidence="1">Belongs to the 'GDSL' lipolytic enzyme family.</text>
</comment>
<evidence type="ECO:0008006" key="4">
    <source>
        <dbReference type="Google" id="ProtNLM"/>
    </source>
</evidence>
<dbReference type="GO" id="GO:0016788">
    <property type="term" value="F:hydrolase activity, acting on ester bonds"/>
    <property type="evidence" value="ECO:0007669"/>
    <property type="project" value="InterPro"/>
</dbReference>
<protein>
    <recommendedName>
        <fullName evidence="4">GDSL esterase/lipase</fullName>
    </recommendedName>
</protein>
<evidence type="ECO:0000313" key="3">
    <source>
        <dbReference type="Proteomes" id="UP000242715"/>
    </source>
</evidence>
<name>A0A2Z6M5M9_TRISU</name>
<dbReference type="InterPro" id="IPR036514">
    <property type="entry name" value="SGNH_hydro_sf"/>
</dbReference>
<dbReference type="AlphaFoldDB" id="A0A2Z6M5M9"/>
<dbReference type="PANTHER" id="PTHR45642:SF51">
    <property type="entry name" value="GDSL-LIKE LIPASE_ACYLHYDROLASE"/>
    <property type="match status" value="1"/>
</dbReference>
<evidence type="ECO:0000313" key="2">
    <source>
        <dbReference type="EMBL" id="GAU27684.1"/>
    </source>
</evidence>
<dbReference type="InterPro" id="IPR001087">
    <property type="entry name" value="GDSL"/>
</dbReference>
<proteinExistence type="inferred from homology"/>
<evidence type="ECO:0000256" key="1">
    <source>
        <dbReference type="ARBA" id="ARBA00008668"/>
    </source>
</evidence>
<dbReference type="OrthoDB" id="1600564at2759"/>
<dbReference type="Proteomes" id="UP000242715">
    <property type="component" value="Unassembled WGS sequence"/>
</dbReference>
<dbReference type="Gene3D" id="3.40.50.1110">
    <property type="entry name" value="SGNH hydrolase"/>
    <property type="match status" value="1"/>
</dbReference>
<gene>
    <name evidence="2" type="ORF">TSUD_126300</name>
</gene>
<dbReference type="PANTHER" id="PTHR45642">
    <property type="entry name" value="GDSL ESTERASE/LIPASE EXL3"/>
    <property type="match status" value="1"/>
</dbReference>
<accession>A0A2Z6M5M9</accession>
<dbReference type="EMBL" id="DF973360">
    <property type="protein sequence ID" value="GAU27684.1"/>
    <property type="molecule type" value="Genomic_DNA"/>
</dbReference>
<reference evidence="3" key="1">
    <citation type="journal article" date="2017" name="Front. Plant Sci.">
        <title>Climate Clever Clovers: New Paradigm to Reduce the Environmental Footprint of Ruminants by Breeding Low Methanogenic Forages Utilizing Haplotype Variation.</title>
        <authorList>
            <person name="Kaur P."/>
            <person name="Appels R."/>
            <person name="Bayer P.E."/>
            <person name="Keeble-Gagnere G."/>
            <person name="Wang J."/>
            <person name="Hirakawa H."/>
            <person name="Shirasawa K."/>
            <person name="Vercoe P."/>
            <person name="Stefanova K."/>
            <person name="Durmic Z."/>
            <person name="Nichols P."/>
            <person name="Revell C."/>
            <person name="Isobe S.N."/>
            <person name="Edwards D."/>
            <person name="Erskine W."/>
        </authorList>
    </citation>
    <scope>NUCLEOTIDE SEQUENCE [LARGE SCALE GENOMIC DNA]</scope>
    <source>
        <strain evidence="3">cv. Daliak</strain>
    </source>
</reference>
<dbReference type="Pfam" id="PF00657">
    <property type="entry name" value="Lipase_GDSL"/>
    <property type="match status" value="1"/>
</dbReference>
<keyword evidence="3" id="KW-1185">Reference proteome</keyword>
<organism evidence="2 3">
    <name type="scientific">Trifolium subterraneum</name>
    <name type="common">Subterranean clover</name>
    <dbReference type="NCBI Taxonomy" id="3900"/>
    <lineage>
        <taxon>Eukaryota</taxon>
        <taxon>Viridiplantae</taxon>
        <taxon>Streptophyta</taxon>
        <taxon>Embryophyta</taxon>
        <taxon>Tracheophyta</taxon>
        <taxon>Spermatophyta</taxon>
        <taxon>Magnoliopsida</taxon>
        <taxon>eudicotyledons</taxon>
        <taxon>Gunneridae</taxon>
        <taxon>Pentapetalae</taxon>
        <taxon>rosids</taxon>
        <taxon>fabids</taxon>
        <taxon>Fabales</taxon>
        <taxon>Fabaceae</taxon>
        <taxon>Papilionoideae</taxon>
        <taxon>50 kb inversion clade</taxon>
        <taxon>NPAAA clade</taxon>
        <taxon>Hologalegina</taxon>
        <taxon>IRL clade</taxon>
        <taxon>Trifolieae</taxon>
        <taxon>Trifolium</taxon>
    </lineage>
</organism>
<dbReference type="InterPro" id="IPR050592">
    <property type="entry name" value="GDSL_lipolytic_enzyme"/>
</dbReference>
<sequence>MQYKTVQEYEDFLIGLADNFLREIYYLGARKISLTGLPPMGCLPLERAINILDLHSCVDYYNDVALEFNAKLGCLVTKLNKELNGFQLVDASAYDMVLQIVTHPSQYAHCIYSATWLIKPAGGLLVLHWIVFN</sequence>